<dbReference type="EMBL" id="JBAFSM010000003">
    <property type="protein sequence ID" value="MEG3436066.1"/>
    <property type="molecule type" value="Genomic_DNA"/>
</dbReference>
<evidence type="ECO:0000313" key="2">
    <source>
        <dbReference type="Proteomes" id="UP001328733"/>
    </source>
</evidence>
<comment type="caution">
    <text evidence="1">The sequence shown here is derived from an EMBL/GenBank/DDBJ whole genome shotgun (WGS) entry which is preliminary data.</text>
</comment>
<evidence type="ECO:0000313" key="1">
    <source>
        <dbReference type="EMBL" id="MEG3436066.1"/>
    </source>
</evidence>
<organism evidence="1 2">
    <name type="scientific">Pannus brasiliensis CCIBt3594</name>
    <dbReference type="NCBI Taxonomy" id="1427578"/>
    <lineage>
        <taxon>Bacteria</taxon>
        <taxon>Bacillati</taxon>
        <taxon>Cyanobacteriota</taxon>
        <taxon>Cyanophyceae</taxon>
        <taxon>Oscillatoriophycideae</taxon>
        <taxon>Chroococcales</taxon>
        <taxon>Microcystaceae</taxon>
        <taxon>Pannus</taxon>
    </lineage>
</organism>
<name>A0AAW9QR40_9CHRO</name>
<reference evidence="1 2" key="1">
    <citation type="submission" date="2024-01" db="EMBL/GenBank/DDBJ databases">
        <title>Genomic insights into the taxonomy and metabolism of the cyanobacterium Pannus brasiliensis CCIBt3594.</title>
        <authorList>
            <person name="Machado M."/>
            <person name="Botero N.B."/>
            <person name="Andreote A.P.D."/>
            <person name="Feitosa A.M.T."/>
            <person name="Popin R."/>
            <person name="Sivonen K."/>
            <person name="Fiore M.F."/>
        </authorList>
    </citation>
    <scope>NUCLEOTIDE SEQUENCE [LARGE SCALE GENOMIC DNA]</scope>
    <source>
        <strain evidence="1 2">CCIBt3594</strain>
    </source>
</reference>
<keyword evidence="2" id="KW-1185">Reference proteome</keyword>
<dbReference type="AlphaFoldDB" id="A0AAW9QR40"/>
<protein>
    <submittedName>
        <fullName evidence="1">Uncharacterized protein</fullName>
    </submittedName>
</protein>
<accession>A0AAW9QR40</accession>
<dbReference type="RefSeq" id="WP_332863515.1">
    <property type="nucleotide sequence ID" value="NZ_JBAFSM010000003.1"/>
</dbReference>
<dbReference type="Proteomes" id="UP001328733">
    <property type="component" value="Unassembled WGS sequence"/>
</dbReference>
<proteinExistence type="predicted"/>
<sequence>MRVLILFLAVFLSLIPPVTALEYRGKNLDGRKLNARAFYGGTGGVYDVTVVFNGARATLYFNDGSETNIWLRSATVEDASNIIGYGRLGFIHLNRSISVGLESGDRNNPLTPTVAIGGDLWRLSIEPNQLE</sequence>
<gene>
    <name evidence="1" type="ORF">V0288_02950</name>
</gene>